<feature type="compositionally biased region" description="Polar residues" evidence="1">
    <location>
        <begin position="214"/>
        <end position="223"/>
    </location>
</feature>
<reference evidence="2 3" key="1">
    <citation type="submission" date="2020-07" db="EMBL/GenBank/DDBJ databases">
        <title>Comparative genomics of pyrophilous fungi reveals a link between fire events and developmental genes.</title>
        <authorList>
            <consortium name="DOE Joint Genome Institute"/>
            <person name="Steindorff A.S."/>
            <person name="Carver A."/>
            <person name="Calhoun S."/>
            <person name="Stillman K."/>
            <person name="Liu H."/>
            <person name="Lipzen A."/>
            <person name="Pangilinan J."/>
            <person name="Labutti K."/>
            <person name="Bruns T.D."/>
            <person name="Grigoriev I.V."/>
        </authorList>
    </citation>
    <scope>NUCLEOTIDE SEQUENCE [LARGE SCALE GENOMIC DNA]</scope>
    <source>
        <strain evidence="2 3">CBS 144469</strain>
    </source>
</reference>
<proteinExistence type="predicted"/>
<protein>
    <submittedName>
        <fullName evidence="2">Uncharacterized protein</fullName>
    </submittedName>
</protein>
<evidence type="ECO:0000313" key="3">
    <source>
        <dbReference type="Proteomes" id="UP000521943"/>
    </source>
</evidence>
<feature type="region of interest" description="Disordered" evidence="1">
    <location>
        <begin position="193"/>
        <end position="223"/>
    </location>
</feature>
<evidence type="ECO:0000313" key="2">
    <source>
        <dbReference type="EMBL" id="KAF6760397.1"/>
    </source>
</evidence>
<feature type="compositionally biased region" description="Basic residues" evidence="1">
    <location>
        <begin position="112"/>
        <end position="130"/>
    </location>
</feature>
<gene>
    <name evidence="2" type="ORF">DFP72DRAFT_843306</name>
</gene>
<keyword evidence="3" id="KW-1185">Reference proteome</keyword>
<comment type="caution">
    <text evidence="2">The sequence shown here is derived from an EMBL/GenBank/DDBJ whole genome shotgun (WGS) entry which is preliminary data.</text>
</comment>
<dbReference type="AlphaFoldDB" id="A0A8H6MDV1"/>
<dbReference type="Proteomes" id="UP000521943">
    <property type="component" value="Unassembled WGS sequence"/>
</dbReference>
<evidence type="ECO:0000256" key="1">
    <source>
        <dbReference type="SAM" id="MobiDB-lite"/>
    </source>
</evidence>
<feature type="region of interest" description="Disordered" evidence="1">
    <location>
        <begin position="109"/>
        <end position="135"/>
    </location>
</feature>
<name>A0A8H6MDV1_9AGAR</name>
<dbReference type="EMBL" id="JACGCI010000012">
    <property type="protein sequence ID" value="KAF6760397.1"/>
    <property type="molecule type" value="Genomic_DNA"/>
</dbReference>
<sequence>MLHSIGRVACIRSTRRFNPRCRRDASQAVAVRKLWPQLEGGPDVPRGTAAFNRLRVGILIMPLLCQEPAYKPSGQSESRKDLAWLQTVQIVWDLRARACPPHDFPYGGNPVTRRKWTRQPRCESRKKRSNGRQDALSLQTFSADLSDMPSTSERCFLQCIFAESNAYSADAYPHVSRLQDICDKSNAHAPQPALALGSLPPELPNLPPSGLNTPAATYSGSTPSTSSAKTLAMAFLSYPAIYGHDNDLPTASVIHMDEYEDTILLVLNNYTAARRAHRRENSRDSHNRFETVKASIRALAVEYRRWEEPRAKVAADYAFALMSALSVH</sequence>
<organism evidence="2 3">
    <name type="scientific">Ephemerocybe angulata</name>
    <dbReference type="NCBI Taxonomy" id="980116"/>
    <lineage>
        <taxon>Eukaryota</taxon>
        <taxon>Fungi</taxon>
        <taxon>Dikarya</taxon>
        <taxon>Basidiomycota</taxon>
        <taxon>Agaricomycotina</taxon>
        <taxon>Agaricomycetes</taxon>
        <taxon>Agaricomycetidae</taxon>
        <taxon>Agaricales</taxon>
        <taxon>Agaricineae</taxon>
        <taxon>Psathyrellaceae</taxon>
        <taxon>Ephemerocybe</taxon>
    </lineage>
</organism>
<accession>A0A8H6MDV1</accession>